<evidence type="ECO:0000313" key="3">
    <source>
        <dbReference type="Proteomes" id="UP000799753"/>
    </source>
</evidence>
<evidence type="ECO:0000313" key="2">
    <source>
        <dbReference type="EMBL" id="KAF2637205.1"/>
    </source>
</evidence>
<keyword evidence="3" id="KW-1185">Reference proteome</keyword>
<dbReference type="Pfam" id="PF12223">
    <property type="entry name" value="DUF3602"/>
    <property type="match status" value="1"/>
</dbReference>
<dbReference type="OrthoDB" id="4159136at2759"/>
<accession>A0A6A6RQ24</accession>
<dbReference type="PANTHER" id="PTHR34693:SF5">
    <property type="match status" value="1"/>
</dbReference>
<dbReference type="AlphaFoldDB" id="A0A6A6RQ24"/>
<feature type="compositionally biased region" description="Basic and acidic residues" evidence="1">
    <location>
        <begin position="12"/>
        <end position="21"/>
    </location>
</feature>
<name>A0A6A6RQ24_9PLEO</name>
<dbReference type="InterPro" id="IPR022024">
    <property type="entry name" value="DUF3602"/>
</dbReference>
<feature type="compositionally biased region" description="Basic and acidic residues" evidence="1">
    <location>
        <begin position="124"/>
        <end position="133"/>
    </location>
</feature>
<sequence>MTGRGGAGNILRAREQSKTTAEDIETNRSPASSEAPPATSSPLPTNSNQEYAHTGRGGAGNWYQPSELSKTGTFSSPSDTTTLPTADKPQISTPWHPENQEMPLAKAGRGGAGNFIWGSGEGEEEKKKEDEKKVKEEVGKKVEMDVEAGLAKPPGAFLEGAKAGRGW</sequence>
<evidence type="ECO:0000256" key="1">
    <source>
        <dbReference type="SAM" id="MobiDB-lite"/>
    </source>
</evidence>
<dbReference type="InterPro" id="IPR053203">
    <property type="entry name" value="Cisplatin_resist-associated"/>
</dbReference>
<organism evidence="2 3">
    <name type="scientific">Massarina eburnea CBS 473.64</name>
    <dbReference type="NCBI Taxonomy" id="1395130"/>
    <lineage>
        <taxon>Eukaryota</taxon>
        <taxon>Fungi</taxon>
        <taxon>Dikarya</taxon>
        <taxon>Ascomycota</taxon>
        <taxon>Pezizomycotina</taxon>
        <taxon>Dothideomycetes</taxon>
        <taxon>Pleosporomycetidae</taxon>
        <taxon>Pleosporales</taxon>
        <taxon>Massarineae</taxon>
        <taxon>Massarinaceae</taxon>
        <taxon>Massarina</taxon>
    </lineage>
</organism>
<feature type="compositionally biased region" description="Low complexity" evidence="1">
    <location>
        <begin position="29"/>
        <end position="44"/>
    </location>
</feature>
<feature type="region of interest" description="Disordered" evidence="1">
    <location>
        <begin position="1"/>
        <end position="133"/>
    </location>
</feature>
<gene>
    <name evidence="2" type="ORF">P280DRAFT_472382</name>
</gene>
<feature type="compositionally biased region" description="Polar residues" evidence="1">
    <location>
        <begin position="63"/>
        <end position="84"/>
    </location>
</feature>
<dbReference type="PANTHER" id="PTHR34693">
    <property type="entry name" value="PROTEIN PAR32"/>
    <property type="match status" value="1"/>
</dbReference>
<dbReference type="EMBL" id="MU006794">
    <property type="protein sequence ID" value="KAF2637205.1"/>
    <property type="molecule type" value="Genomic_DNA"/>
</dbReference>
<protein>
    <submittedName>
        <fullName evidence="2">Uncharacterized protein</fullName>
    </submittedName>
</protein>
<reference evidence="2" key="1">
    <citation type="journal article" date="2020" name="Stud. Mycol.">
        <title>101 Dothideomycetes genomes: a test case for predicting lifestyles and emergence of pathogens.</title>
        <authorList>
            <person name="Haridas S."/>
            <person name="Albert R."/>
            <person name="Binder M."/>
            <person name="Bloem J."/>
            <person name="Labutti K."/>
            <person name="Salamov A."/>
            <person name="Andreopoulos B."/>
            <person name="Baker S."/>
            <person name="Barry K."/>
            <person name="Bills G."/>
            <person name="Bluhm B."/>
            <person name="Cannon C."/>
            <person name="Castanera R."/>
            <person name="Culley D."/>
            <person name="Daum C."/>
            <person name="Ezra D."/>
            <person name="Gonzalez J."/>
            <person name="Henrissat B."/>
            <person name="Kuo A."/>
            <person name="Liang C."/>
            <person name="Lipzen A."/>
            <person name="Lutzoni F."/>
            <person name="Magnuson J."/>
            <person name="Mondo S."/>
            <person name="Nolan M."/>
            <person name="Ohm R."/>
            <person name="Pangilinan J."/>
            <person name="Park H.-J."/>
            <person name="Ramirez L."/>
            <person name="Alfaro M."/>
            <person name="Sun H."/>
            <person name="Tritt A."/>
            <person name="Yoshinaga Y."/>
            <person name="Zwiers L.-H."/>
            <person name="Turgeon B."/>
            <person name="Goodwin S."/>
            <person name="Spatafora J."/>
            <person name="Crous P."/>
            <person name="Grigoriev I."/>
        </authorList>
    </citation>
    <scope>NUCLEOTIDE SEQUENCE</scope>
    <source>
        <strain evidence="2">CBS 473.64</strain>
    </source>
</reference>
<dbReference type="Proteomes" id="UP000799753">
    <property type="component" value="Unassembled WGS sequence"/>
</dbReference>
<proteinExistence type="predicted"/>